<dbReference type="Pfam" id="PF09388">
    <property type="entry name" value="SpoOE-like"/>
    <property type="match status" value="1"/>
</dbReference>
<keyword evidence="2" id="KW-1185">Reference proteome</keyword>
<dbReference type="InterPro" id="IPR037208">
    <property type="entry name" value="Spo0E-like_sf"/>
</dbReference>
<organism evidence="1 2">
    <name type="scientific">Bacillus taeanensis</name>
    <dbReference type="NCBI Taxonomy" id="273032"/>
    <lineage>
        <taxon>Bacteria</taxon>
        <taxon>Bacillati</taxon>
        <taxon>Bacillota</taxon>
        <taxon>Bacilli</taxon>
        <taxon>Bacillales</taxon>
        <taxon>Bacillaceae</taxon>
        <taxon>Bacillus</taxon>
    </lineage>
</organism>
<evidence type="ECO:0000313" key="2">
    <source>
        <dbReference type="Proteomes" id="UP000253314"/>
    </source>
</evidence>
<sequence length="114" mass="13574">MIEIAFKSGFHSKEAVQCSQELDDLLNLYSRIGKEQKIEWYDQYRESLRYLLDFNTKFVQLVKVGLTFYQPPTHEDNKEGFIPSIFHVYDAVNKWDKHQYNVFLEALDVVTPKH</sequence>
<dbReference type="Proteomes" id="UP000253314">
    <property type="component" value="Unassembled WGS sequence"/>
</dbReference>
<reference evidence="1 2" key="1">
    <citation type="submission" date="2018-07" db="EMBL/GenBank/DDBJ databases">
        <title>Lottiidibacillus patelloidae gen. nov., sp. nov., isolated from the intestinal tract of a marine limpet and the reclassification of B. taeanensis BH030017T, B. algicola KMM 3737T and B. hwajinpoensis SW-72T as genus Lottiidibacillus.</title>
        <authorList>
            <person name="Liu R."/>
            <person name="Huang Z."/>
        </authorList>
    </citation>
    <scope>NUCLEOTIDE SEQUENCE [LARGE SCALE GENOMIC DNA]</scope>
    <source>
        <strain evidence="1 2">BH030017</strain>
    </source>
</reference>
<name>A0A366XVE0_9BACI</name>
<gene>
    <name evidence="1" type="ORF">DS031_11505</name>
</gene>
<dbReference type="GO" id="GO:0046983">
    <property type="term" value="F:protein dimerization activity"/>
    <property type="evidence" value="ECO:0007669"/>
    <property type="project" value="InterPro"/>
</dbReference>
<dbReference type="AlphaFoldDB" id="A0A366XVE0"/>
<dbReference type="SUPFAM" id="SSF140500">
    <property type="entry name" value="BAS1536-like"/>
    <property type="match status" value="1"/>
</dbReference>
<proteinExistence type="predicted"/>
<dbReference type="InterPro" id="IPR018540">
    <property type="entry name" value="Spo0E-like"/>
</dbReference>
<protein>
    <recommendedName>
        <fullName evidence="3">Aspartyl-phosphate phosphatase Spo0E family protein</fullName>
    </recommendedName>
</protein>
<dbReference type="GO" id="GO:0043937">
    <property type="term" value="P:regulation of sporulation"/>
    <property type="evidence" value="ECO:0007669"/>
    <property type="project" value="InterPro"/>
</dbReference>
<dbReference type="InterPro" id="IPR036638">
    <property type="entry name" value="HLH_DNA-bd_sf"/>
</dbReference>
<evidence type="ECO:0008006" key="3">
    <source>
        <dbReference type="Google" id="ProtNLM"/>
    </source>
</evidence>
<evidence type="ECO:0000313" key="1">
    <source>
        <dbReference type="EMBL" id="RBW69538.1"/>
    </source>
</evidence>
<accession>A0A366XVE0</accession>
<dbReference type="OrthoDB" id="2973153at2"/>
<comment type="caution">
    <text evidence="1">The sequence shown here is derived from an EMBL/GenBank/DDBJ whole genome shotgun (WGS) entry which is preliminary data.</text>
</comment>
<dbReference type="EMBL" id="QOCW01000010">
    <property type="protein sequence ID" value="RBW69538.1"/>
    <property type="molecule type" value="Genomic_DNA"/>
</dbReference>
<dbReference type="Gene3D" id="4.10.280.10">
    <property type="entry name" value="Helix-loop-helix DNA-binding domain"/>
    <property type="match status" value="1"/>
</dbReference>